<dbReference type="EMBL" id="CP046052">
    <property type="protein sequence ID" value="QGM45726.1"/>
    <property type="molecule type" value="Genomic_DNA"/>
</dbReference>
<protein>
    <recommendedName>
        <fullName evidence="3">beta-lactamase</fullName>
        <ecNumber evidence="3">3.5.2.6</ecNumber>
    </recommendedName>
</protein>
<evidence type="ECO:0000256" key="3">
    <source>
        <dbReference type="ARBA" id="ARBA00012865"/>
    </source>
</evidence>
<comment type="catalytic activity">
    <reaction evidence="1">
        <text>a beta-lactam + H2O = a substituted beta-amino acid</text>
        <dbReference type="Rhea" id="RHEA:20401"/>
        <dbReference type="ChEBI" id="CHEBI:15377"/>
        <dbReference type="ChEBI" id="CHEBI:35627"/>
        <dbReference type="ChEBI" id="CHEBI:140347"/>
        <dbReference type="EC" id="3.5.2.6"/>
    </reaction>
</comment>
<dbReference type="SUPFAM" id="SSF56601">
    <property type="entry name" value="beta-lactamase/transpeptidase-like"/>
    <property type="match status" value="1"/>
</dbReference>
<dbReference type="PANTHER" id="PTHR35333:SF3">
    <property type="entry name" value="BETA-LACTAMASE-TYPE TRANSPEPTIDASE FOLD CONTAINING PROTEIN"/>
    <property type="match status" value="1"/>
</dbReference>
<proteinExistence type="inferred from homology"/>
<dbReference type="InterPro" id="IPR000871">
    <property type="entry name" value="Beta-lactam_class-A"/>
</dbReference>
<sequence>MERRSFLALAAASLASPSFEASAQPAAVGSSGIEDAIAEFLRLPGSKSFLIRSARQCARVDRSYNPDHQMFVGSAVKTFILAEFLRRVEAGELSENQQIPIDDGIRSLDSPVFLNLTGSTRAADVLEAMISHSDNTATDAAMAAAGVANVRQFIASAGLTQTIVPDSTRIMFSYLAGAPYGVDMGWAGMQQIAAGHYFGPLRSPLNMQETMMSTASEMVSYYQRALSGQFFTQKTTLSEFRRIQATADAIARIVPDGVKGYAKGGSINWDPFHALCVPGQMVVNNEPITFCFTLNWIGAEADVQARFGAALAKILGYAAQMC</sequence>
<dbReference type="PANTHER" id="PTHR35333">
    <property type="entry name" value="BETA-LACTAMASE"/>
    <property type="match status" value="1"/>
</dbReference>
<dbReference type="InterPro" id="IPR012338">
    <property type="entry name" value="Beta-lactam/transpept-like"/>
</dbReference>
<dbReference type="OrthoDB" id="108135at2"/>
<evidence type="ECO:0000259" key="5">
    <source>
        <dbReference type="Pfam" id="PF13354"/>
    </source>
</evidence>
<dbReference type="Pfam" id="PF13354">
    <property type="entry name" value="Beta-lactamase2"/>
    <property type="match status" value="1"/>
</dbReference>
<organism evidence="6 7">
    <name type="scientific">Methylocystis heyeri</name>
    <dbReference type="NCBI Taxonomy" id="391905"/>
    <lineage>
        <taxon>Bacteria</taxon>
        <taxon>Pseudomonadati</taxon>
        <taxon>Pseudomonadota</taxon>
        <taxon>Alphaproteobacteria</taxon>
        <taxon>Hyphomicrobiales</taxon>
        <taxon>Methylocystaceae</taxon>
        <taxon>Methylocystis</taxon>
    </lineage>
</organism>
<evidence type="ECO:0000313" key="6">
    <source>
        <dbReference type="EMBL" id="QGM45726.1"/>
    </source>
</evidence>
<evidence type="ECO:0000313" key="7">
    <source>
        <dbReference type="Proteomes" id="UP000309061"/>
    </source>
</evidence>
<dbReference type="GO" id="GO:0008800">
    <property type="term" value="F:beta-lactamase activity"/>
    <property type="evidence" value="ECO:0007669"/>
    <property type="project" value="UniProtKB-EC"/>
</dbReference>
<feature type="chain" id="PRO_5025576677" description="beta-lactamase" evidence="4">
    <location>
        <begin position="24"/>
        <end position="322"/>
    </location>
</feature>
<evidence type="ECO:0000256" key="4">
    <source>
        <dbReference type="SAM" id="SignalP"/>
    </source>
</evidence>
<keyword evidence="7" id="KW-1185">Reference proteome</keyword>
<reference evidence="6 7" key="1">
    <citation type="submission" date="2019-11" db="EMBL/GenBank/DDBJ databases">
        <title>The genome sequence of Methylocystis heyeri.</title>
        <authorList>
            <person name="Oshkin I.Y."/>
            <person name="Miroshnikov K."/>
            <person name="Dedysh S.N."/>
        </authorList>
    </citation>
    <scope>NUCLEOTIDE SEQUENCE [LARGE SCALE GENOMIC DNA]</scope>
    <source>
        <strain evidence="6 7">H2</strain>
    </source>
</reference>
<keyword evidence="4" id="KW-0732">Signal</keyword>
<accession>A0A6B8KC02</accession>
<feature type="signal peptide" evidence="4">
    <location>
        <begin position="1"/>
        <end position="23"/>
    </location>
</feature>
<comment type="similarity">
    <text evidence="2">Belongs to the class-A beta-lactamase family.</text>
</comment>
<gene>
    <name evidence="6" type="ORF">H2LOC_008435</name>
</gene>
<name>A0A6B8KC02_9HYPH</name>
<evidence type="ECO:0000256" key="1">
    <source>
        <dbReference type="ARBA" id="ARBA00001526"/>
    </source>
</evidence>
<dbReference type="Proteomes" id="UP000309061">
    <property type="component" value="Chromosome"/>
</dbReference>
<dbReference type="KEGG" id="mhey:H2LOC_008435"/>
<dbReference type="Gene3D" id="3.40.710.10">
    <property type="entry name" value="DD-peptidase/beta-lactamase superfamily"/>
    <property type="match status" value="1"/>
</dbReference>
<dbReference type="GO" id="GO:0030655">
    <property type="term" value="P:beta-lactam antibiotic catabolic process"/>
    <property type="evidence" value="ECO:0007669"/>
    <property type="project" value="InterPro"/>
</dbReference>
<dbReference type="AlphaFoldDB" id="A0A6B8KC02"/>
<dbReference type="GO" id="GO:0046677">
    <property type="term" value="P:response to antibiotic"/>
    <property type="evidence" value="ECO:0007669"/>
    <property type="project" value="InterPro"/>
</dbReference>
<feature type="domain" description="Beta-lactamase class A catalytic" evidence="5">
    <location>
        <begin position="63"/>
        <end position="268"/>
    </location>
</feature>
<dbReference type="InterPro" id="IPR045155">
    <property type="entry name" value="Beta-lactam_cat"/>
</dbReference>
<dbReference type="EC" id="3.5.2.6" evidence="3"/>
<dbReference type="RefSeq" id="WP_136495996.1">
    <property type="nucleotide sequence ID" value="NZ_CP046052.1"/>
</dbReference>
<evidence type="ECO:0000256" key="2">
    <source>
        <dbReference type="ARBA" id="ARBA00009009"/>
    </source>
</evidence>